<dbReference type="InterPro" id="IPR041588">
    <property type="entry name" value="Integrase_H2C2"/>
</dbReference>
<dbReference type="InterPro" id="IPR012337">
    <property type="entry name" value="RNaseH-like_sf"/>
</dbReference>
<dbReference type="PANTHER" id="PTHR47266">
    <property type="entry name" value="ENDONUCLEASE-RELATED"/>
    <property type="match status" value="1"/>
</dbReference>
<dbReference type="STRING" id="307972.A0A2G8K5E0"/>
<protein>
    <submittedName>
        <fullName evidence="3">Retrovirus-related Pol polyprotein from transposon</fullName>
    </submittedName>
</protein>
<accession>A0A2G8K5E0</accession>
<proteinExistence type="predicted"/>
<dbReference type="Pfam" id="PF17921">
    <property type="entry name" value="Integrase_H2C2"/>
    <property type="match status" value="1"/>
</dbReference>
<dbReference type="Proteomes" id="UP000230750">
    <property type="component" value="Unassembled WGS sequence"/>
</dbReference>
<reference evidence="3 4" key="1">
    <citation type="journal article" date="2017" name="PLoS Biol.">
        <title>The sea cucumber genome provides insights into morphological evolution and visceral regeneration.</title>
        <authorList>
            <person name="Zhang X."/>
            <person name="Sun L."/>
            <person name="Yuan J."/>
            <person name="Sun Y."/>
            <person name="Gao Y."/>
            <person name="Zhang L."/>
            <person name="Li S."/>
            <person name="Dai H."/>
            <person name="Hamel J.F."/>
            <person name="Liu C."/>
            <person name="Yu Y."/>
            <person name="Liu S."/>
            <person name="Lin W."/>
            <person name="Guo K."/>
            <person name="Jin S."/>
            <person name="Xu P."/>
            <person name="Storey K.B."/>
            <person name="Huan P."/>
            <person name="Zhang T."/>
            <person name="Zhou Y."/>
            <person name="Zhang J."/>
            <person name="Lin C."/>
            <person name="Li X."/>
            <person name="Xing L."/>
            <person name="Huo D."/>
            <person name="Sun M."/>
            <person name="Wang L."/>
            <person name="Mercier A."/>
            <person name="Li F."/>
            <person name="Yang H."/>
            <person name="Xiang J."/>
        </authorList>
    </citation>
    <scope>NUCLEOTIDE SEQUENCE [LARGE SCALE GENOMIC DNA]</scope>
    <source>
        <strain evidence="3">Shaxun</strain>
        <tissue evidence="3">Muscle</tissue>
    </source>
</reference>
<evidence type="ECO:0000313" key="4">
    <source>
        <dbReference type="Proteomes" id="UP000230750"/>
    </source>
</evidence>
<dbReference type="OrthoDB" id="425619at2759"/>
<keyword evidence="4" id="KW-1185">Reference proteome</keyword>
<dbReference type="SUPFAM" id="SSF53098">
    <property type="entry name" value="Ribonuclease H-like"/>
    <property type="match status" value="1"/>
</dbReference>
<comment type="caution">
    <text evidence="3">The sequence shown here is derived from an EMBL/GenBank/DDBJ whole genome shotgun (WGS) entry which is preliminary data.</text>
</comment>
<name>A0A2G8K5E0_STIJA</name>
<dbReference type="FunFam" id="1.10.340.70:FF:000001">
    <property type="entry name" value="Retrovirus-related Pol polyprotein from transposon gypsy-like Protein"/>
    <property type="match status" value="1"/>
</dbReference>
<sequence length="236" mass="28097">MEERGRDENINRNQSRRSRSKGQRSRSTGSSRCRCCMTDQDSPWLQKWTNETIRAEQVKDEAIRKILEWKESRDKRPVWEEVSPENKEVKAHWAQWHRLEVKNSLLCRRWENNEGDKVTWQLVVPRSLQGEVITLLHDHPTSGHLGVKRTICRVQERFYWHTWRRCVERRCKACEVCCSRKMPKRKPRAKLQSYRVGAPLERIALDILGPLPITDRGNKYVMIVADCFTKWVEAYP</sequence>
<dbReference type="Gene3D" id="1.10.340.70">
    <property type="match status" value="1"/>
</dbReference>
<feature type="domain" description="Integrase zinc-binding" evidence="2">
    <location>
        <begin position="124"/>
        <end position="181"/>
    </location>
</feature>
<dbReference type="EMBL" id="MRZV01000865">
    <property type="protein sequence ID" value="PIK43218.1"/>
    <property type="molecule type" value="Genomic_DNA"/>
</dbReference>
<organism evidence="3 4">
    <name type="scientific">Stichopus japonicus</name>
    <name type="common">Sea cucumber</name>
    <dbReference type="NCBI Taxonomy" id="307972"/>
    <lineage>
        <taxon>Eukaryota</taxon>
        <taxon>Metazoa</taxon>
        <taxon>Echinodermata</taxon>
        <taxon>Eleutherozoa</taxon>
        <taxon>Echinozoa</taxon>
        <taxon>Holothuroidea</taxon>
        <taxon>Aspidochirotacea</taxon>
        <taxon>Aspidochirotida</taxon>
        <taxon>Stichopodidae</taxon>
        <taxon>Apostichopus</taxon>
    </lineage>
</organism>
<dbReference type="AlphaFoldDB" id="A0A2G8K5E0"/>
<evidence type="ECO:0000259" key="2">
    <source>
        <dbReference type="Pfam" id="PF17921"/>
    </source>
</evidence>
<dbReference type="InterPro" id="IPR052160">
    <property type="entry name" value="Gypsy_RT_Integrase-like"/>
</dbReference>
<evidence type="ECO:0000256" key="1">
    <source>
        <dbReference type="SAM" id="MobiDB-lite"/>
    </source>
</evidence>
<feature type="compositionally biased region" description="Basic residues" evidence="1">
    <location>
        <begin position="14"/>
        <end position="24"/>
    </location>
</feature>
<dbReference type="InterPro" id="IPR036397">
    <property type="entry name" value="RNaseH_sf"/>
</dbReference>
<dbReference type="Gene3D" id="3.30.420.10">
    <property type="entry name" value="Ribonuclease H-like superfamily/Ribonuclease H"/>
    <property type="match status" value="1"/>
</dbReference>
<evidence type="ECO:0000313" key="3">
    <source>
        <dbReference type="EMBL" id="PIK43218.1"/>
    </source>
</evidence>
<feature type="compositionally biased region" description="Basic and acidic residues" evidence="1">
    <location>
        <begin position="1"/>
        <end position="10"/>
    </location>
</feature>
<gene>
    <name evidence="3" type="ORF">BSL78_19909</name>
</gene>
<dbReference type="GO" id="GO:0003676">
    <property type="term" value="F:nucleic acid binding"/>
    <property type="evidence" value="ECO:0007669"/>
    <property type="project" value="InterPro"/>
</dbReference>
<feature type="region of interest" description="Disordered" evidence="1">
    <location>
        <begin position="1"/>
        <end position="34"/>
    </location>
</feature>